<dbReference type="AlphaFoldDB" id="A0AAV6P481"/>
<evidence type="ECO:0000313" key="1">
    <source>
        <dbReference type="EMBL" id="KAG6605644.1"/>
    </source>
</evidence>
<accession>A0AAV6P481</accession>
<dbReference type="Proteomes" id="UP000685013">
    <property type="component" value="Chromosome 2"/>
</dbReference>
<proteinExistence type="predicted"/>
<name>A0AAV6P481_9ROSI</name>
<keyword evidence="2" id="KW-1185">Reference proteome</keyword>
<dbReference type="EMBL" id="JAGKQH010000002">
    <property type="protein sequence ID" value="KAG6605644.1"/>
    <property type="molecule type" value="Genomic_DNA"/>
</dbReference>
<organism evidence="1 2">
    <name type="scientific">Cucurbita argyrosperma subsp. sororia</name>
    <dbReference type="NCBI Taxonomy" id="37648"/>
    <lineage>
        <taxon>Eukaryota</taxon>
        <taxon>Viridiplantae</taxon>
        <taxon>Streptophyta</taxon>
        <taxon>Embryophyta</taxon>
        <taxon>Tracheophyta</taxon>
        <taxon>Spermatophyta</taxon>
        <taxon>Magnoliopsida</taxon>
        <taxon>eudicotyledons</taxon>
        <taxon>Gunneridae</taxon>
        <taxon>Pentapetalae</taxon>
        <taxon>rosids</taxon>
        <taxon>fabids</taxon>
        <taxon>Cucurbitales</taxon>
        <taxon>Cucurbitaceae</taxon>
        <taxon>Cucurbiteae</taxon>
        <taxon>Cucurbita</taxon>
    </lineage>
</organism>
<feature type="non-terminal residue" evidence="1">
    <location>
        <position position="1"/>
    </location>
</feature>
<sequence length="93" mass="11170">MWKTHITSANIKPRRHLTDREIEDWACLNEDPEVVIPNYSLDMWRWNLERQRAFSSKSHNNALLQEEVLLTRTYTLRLGKDIIPKRFSFSVQN</sequence>
<comment type="caution">
    <text evidence="1">The sequence shown here is derived from an EMBL/GenBank/DDBJ whole genome shotgun (WGS) entry which is preliminary data.</text>
</comment>
<evidence type="ECO:0000313" key="2">
    <source>
        <dbReference type="Proteomes" id="UP000685013"/>
    </source>
</evidence>
<gene>
    <name evidence="1" type="ORF">SDJN03_02961</name>
</gene>
<reference evidence="1 2" key="1">
    <citation type="journal article" date="2021" name="Hortic Res">
        <title>The domestication of Cucurbita argyrosperma as revealed by the genome of its wild relative.</title>
        <authorList>
            <person name="Barrera-Redondo J."/>
            <person name="Sanchez-de la Vega G."/>
            <person name="Aguirre-Liguori J.A."/>
            <person name="Castellanos-Morales G."/>
            <person name="Gutierrez-Guerrero Y.T."/>
            <person name="Aguirre-Dugua X."/>
            <person name="Aguirre-Planter E."/>
            <person name="Tenaillon M.I."/>
            <person name="Lira-Saade R."/>
            <person name="Eguiarte L.E."/>
        </authorList>
    </citation>
    <scope>NUCLEOTIDE SEQUENCE [LARGE SCALE GENOMIC DNA]</scope>
    <source>
        <strain evidence="1">JBR-2021</strain>
    </source>
</reference>
<protein>
    <submittedName>
        <fullName evidence="1">Uncharacterized protein</fullName>
    </submittedName>
</protein>